<dbReference type="Proteomes" id="UP000432089">
    <property type="component" value="Unassembled WGS sequence"/>
</dbReference>
<evidence type="ECO:0000259" key="1">
    <source>
        <dbReference type="PROSITE" id="PS50006"/>
    </source>
</evidence>
<dbReference type="InterPro" id="IPR008984">
    <property type="entry name" value="SMAD_FHA_dom_sf"/>
</dbReference>
<proteinExistence type="predicted"/>
<comment type="caution">
    <text evidence="2">The sequence shown here is derived from an EMBL/GenBank/DDBJ whole genome shotgun (WGS) entry which is preliminary data.</text>
</comment>
<dbReference type="AlphaFoldDB" id="A0A7V7PQ48"/>
<reference evidence="2 3" key="1">
    <citation type="submission" date="2019-09" db="EMBL/GenBank/DDBJ databases">
        <title>YIM 132180 draft genome.</title>
        <authorList>
            <person name="Zhang K."/>
        </authorList>
    </citation>
    <scope>NUCLEOTIDE SEQUENCE [LARGE SCALE GENOMIC DNA]</scope>
    <source>
        <strain evidence="2 3">YIM 132180</strain>
    </source>
</reference>
<accession>A0A7V7PQ48</accession>
<feature type="domain" description="FHA" evidence="1">
    <location>
        <begin position="28"/>
        <end position="78"/>
    </location>
</feature>
<dbReference type="EMBL" id="VZDO01000005">
    <property type="protein sequence ID" value="KAB0680236.1"/>
    <property type="molecule type" value="Genomic_DNA"/>
</dbReference>
<dbReference type="PROSITE" id="PS50006">
    <property type="entry name" value="FHA_DOMAIN"/>
    <property type="match status" value="1"/>
</dbReference>
<organism evidence="2 3">
    <name type="scientific">Plantimonas leprariae</name>
    <dbReference type="NCBI Taxonomy" id="2615207"/>
    <lineage>
        <taxon>Bacteria</taxon>
        <taxon>Pseudomonadati</taxon>
        <taxon>Pseudomonadota</taxon>
        <taxon>Alphaproteobacteria</taxon>
        <taxon>Hyphomicrobiales</taxon>
        <taxon>Aurantimonadaceae</taxon>
        <taxon>Plantimonas</taxon>
    </lineage>
</organism>
<dbReference type="InterPro" id="IPR000253">
    <property type="entry name" value="FHA_dom"/>
</dbReference>
<protein>
    <submittedName>
        <fullName evidence="2">FHA domain-containing protein</fullName>
    </submittedName>
</protein>
<keyword evidence="3" id="KW-1185">Reference proteome</keyword>
<dbReference type="Gene3D" id="2.60.200.20">
    <property type="match status" value="1"/>
</dbReference>
<dbReference type="SUPFAM" id="SSF49879">
    <property type="entry name" value="SMAD/FHA domain"/>
    <property type="match status" value="1"/>
</dbReference>
<gene>
    <name evidence="2" type="ORF">F6X38_08630</name>
</gene>
<evidence type="ECO:0000313" key="2">
    <source>
        <dbReference type="EMBL" id="KAB0680236.1"/>
    </source>
</evidence>
<dbReference type="Pfam" id="PF00498">
    <property type="entry name" value="FHA"/>
    <property type="match status" value="1"/>
</dbReference>
<sequence length="403" mass="42318">MRLKLVSRNSTVADAGRNFRVLEGGGELTLGRGRECGWRIADAPPAMGAVEARVFRDGRGWRLRDEGMNGVTVDGATLVEGQSTELRDGSTVSFCGFRFTAEITGVAEPDWTDPDPGLRFGDDAPSITAILADVAPTGGTARGPLPGRFGDLALEEIGRRPPQEEREPVPVGWQGPPDTAFVPARIPDDWNTASPTASHAEHMTATSARMRLPQAAGERERDAAPVLPDVNGPDADALIAAFLEGARFAVPATEGAGDPVRFMRRIGEEMRTLADGVAALETIAADFLDGLAATGRPRADATRPLAERMGACVEAQRRILGAVETVAEAAAREFDPRAIEAKADEKAAALGPLALGAKLLPGQAERGYWRAYRDACGPAGGGFFAARLAAALGSDDTTGGDAR</sequence>
<dbReference type="CDD" id="cd00060">
    <property type="entry name" value="FHA"/>
    <property type="match status" value="1"/>
</dbReference>
<name>A0A7V7PQ48_9HYPH</name>
<dbReference type="RefSeq" id="WP_150969309.1">
    <property type="nucleotide sequence ID" value="NZ_VZDO01000005.1"/>
</dbReference>
<evidence type="ECO:0000313" key="3">
    <source>
        <dbReference type="Proteomes" id="UP000432089"/>
    </source>
</evidence>